<dbReference type="AlphaFoldDB" id="A0AAV7T563"/>
<dbReference type="EMBL" id="JANPWB010000007">
    <property type="protein sequence ID" value="KAJ1171537.1"/>
    <property type="molecule type" value="Genomic_DNA"/>
</dbReference>
<dbReference type="Proteomes" id="UP001066276">
    <property type="component" value="Chromosome 4_1"/>
</dbReference>
<sequence>MALDLVLDHTDPFDKAANLDRAIKYDLRNDPGLPGALRLLHPADNLSRVKKQSGYMWLNATRGRQLPWSLLSGTRSQVASSHTSRGLRTPLSLFLTASPMTDEPQIHCFLNMVTLSQLNVNGRALLSGPVTKEEIVQFISAAPYSKMPGEHGFPAEFYKLASDDAL</sequence>
<comment type="caution">
    <text evidence="1">The sequence shown here is derived from an EMBL/GenBank/DDBJ whole genome shotgun (WGS) entry which is preliminary data.</text>
</comment>
<name>A0AAV7T563_PLEWA</name>
<organism evidence="1 2">
    <name type="scientific">Pleurodeles waltl</name>
    <name type="common">Iberian ribbed newt</name>
    <dbReference type="NCBI Taxonomy" id="8319"/>
    <lineage>
        <taxon>Eukaryota</taxon>
        <taxon>Metazoa</taxon>
        <taxon>Chordata</taxon>
        <taxon>Craniata</taxon>
        <taxon>Vertebrata</taxon>
        <taxon>Euteleostomi</taxon>
        <taxon>Amphibia</taxon>
        <taxon>Batrachia</taxon>
        <taxon>Caudata</taxon>
        <taxon>Salamandroidea</taxon>
        <taxon>Salamandridae</taxon>
        <taxon>Pleurodelinae</taxon>
        <taxon>Pleurodeles</taxon>
    </lineage>
</organism>
<protein>
    <submittedName>
        <fullName evidence="1">Uncharacterized protein</fullName>
    </submittedName>
</protein>
<reference evidence="1" key="1">
    <citation type="journal article" date="2022" name="bioRxiv">
        <title>Sequencing and chromosome-scale assembly of the giantPleurodeles waltlgenome.</title>
        <authorList>
            <person name="Brown T."/>
            <person name="Elewa A."/>
            <person name="Iarovenko S."/>
            <person name="Subramanian E."/>
            <person name="Araus A.J."/>
            <person name="Petzold A."/>
            <person name="Susuki M."/>
            <person name="Suzuki K.-i.T."/>
            <person name="Hayashi T."/>
            <person name="Toyoda A."/>
            <person name="Oliveira C."/>
            <person name="Osipova E."/>
            <person name="Leigh N.D."/>
            <person name="Simon A."/>
            <person name="Yun M.H."/>
        </authorList>
    </citation>
    <scope>NUCLEOTIDE SEQUENCE</scope>
    <source>
        <strain evidence="1">20211129_DDA</strain>
        <tissue evidence="1">Liver</tissue>
    </source>
</reference>
<proteinExistence type="predicted"/>
<gene>
    <name evidence="1" type="ORF">NDU88_003398</name>
</gene>
<keyword evidence="2" id="KW-1185">Reference proteome</keyword>
<evidence type="ECO:0000313" key="2">
    <source>
        <dbReference type="Proteomes" id="UP001066276"/>
    </source>
</evidence>
<evidence type="ECO:0000313" key="1">
    <source>
        <dbReference type="EMBL" id="KAJ1171537.1"/>
    </source>
</evidence>
<accession>A0AAV7T563</accession>